<name>A0A6C0KF57_9ZZZZ</name>
<protein>
    <submittedName>
        <fullName evidence="1">Uncharacterized protein</fullName>
    </submittedName>
</protein>
<reference evidence="1" key="1">
    <citation type="journal article" date="2020" name="Nature">
        <title>Giant virus diversity and host interactions through global metagenomics.</title>
        <authorList>
            <person name="Schulz F."/>
            <person name="Roux S."/>
            <person name="Paez-Espino D."/>
            <person name="Jungbluth S."/>
            <person name="Walsh D.A."/>
            <person name="Denef V.J."/>
            <person name="McMahon K.D."/>
            <person name="Konstantinidis K.T."/>
            <person name="Eloe-Fadrosh E.A."/>
            <person name="Kyrpides N.C."/>
            <person name="Woyke T."/>
        </authorList>
    </citation>
    <scope>NUCLEOTIDE SEQUENCE</scope>
    <source>
        <strain evidence="1">GVMAG-S-3300012000-53</strain>
    </source>
</reference>
<dbReference type="EMBL" id="MN740887">
    <property type="protein sequence ID" value="QHU16642.1"/>
    <property type="molecule type" value="Genomic_DNA"/>
</dbReference>
<dbReference type="AlphaFoldDB" id="A0A6C0KF57"/>
<proteinExistence type="predicted"/>
<accession>A0A6C0KF57</accession>
<sequence>MIQLIGIFGILLFINLTNSCNGFLNRAQLQSIRYILTHPNTPVDIRRKTQQILFSEYMPWLKKQVRIFKQSNEKSLKFILEYDLQQYAIIGFLDAINNFDGNSSLTHFAAKHVNGKMRLGLLELMPLKPLNHYQKYIKKRKYMMPGILSYDKYWLFDKCKRSVEDEKNIVLYGSHSNNTVVAKETDIITNIKMAVMEMPDQYKSLFFARYDFGSLRKIRSVYKICKMFRYSDETYRKRMNVIHTYLRWRLRKLVF</sequence>
<organism evidence="1">
    <name type="scientific">viral metagenome</name>
    <dbReference type="NCBI Taxonomy" id="1070528"/>
    <lineage>
        <taxon>unclassified sequences</taxon>
        <taxon>metagenomes</taxon>
        <taxon>organismal metagenomes</taxon>
    </lineage>
</organism>
<evidence type="ECO:0000313" key="1">
    <source>
        <dbReference type="EMBL" id="QHU16642.1"/>
    </source>
</evidence>
<dbReference type="Gene3D" id="1.10.1740.10">
    <property type="match status" value="1"/>
</dbReference>